<evidence type="ECO:0000259" key="10">
    <source>
        <dbReference type="PROSITE" id="PS50014"/>
    </source>
</evidence>
<evidence type="ECO:0000313" key="14">
    <source>
        <dbReference type="Proteomes" id="UP001328107"/>
    </source>
</evidence>
<evidence type="ECO:0000259" key="11">
    <source>
        <dbReference type="PROSITE" id="PS50016"/>
    </source>
</evidence>
<reference evidence="14" key="1">
    <citation type="submission" date="2022-10" db="EMBL/GenBank/DDBJ databases">
        <title>Genome assembly of Pristionchus species.</title>
        <authorList>
            <person name="Yoshida K."/>
            <person name="Sommer R.J."/>
        </authorList>
    </citation>
    <scope>NUCLEOTIDE SEQUENCE [LARGE SCALE GENOMIC DNA]</scope>
    <source>
        <strain evidence="14">RS5460</strain>
    </source>
</reference>
<dbReference type="CDD" id="cd04369">
    <property type="entry name" value="Bromodomain"/>
    <property type="match status" value="1"/>
</dbReference>
<dbReference type="Pfam" id="PF00439">
    <property type="entry name" value="Bromodomain"/>
    <property type="match status" value="1"/>
</dbReference>
<keyword evidence="4 8" id="KW-0863">Zinc-finger</keyword>
<dbReference type="InterPro" id="IPR019787">
    <property type="entry name" value="Znf_PHD-finger"/>
</dbReference>
<evidence type="ECO:0000256" key="1">
    <source>
        <dbReference type="ARBA" id="ARBA00022553"/>
    </source>
</evidence>
<dbReference type="Proteomes" id="UP001328107">
    <property type="component" value="Unassembled WGS sequence"/>
</dbReference>
<dbReference type="PROSITE" id="PS01359">
    <property type="entry name" value="ZF_PHD_1"/>
    <property type="match status" value="1"/>
</dbReference>
<evidence type="ECO:0000256" key="4">
    <source>
        <dbReference type="ARBA" id="ARBA00022771"/>
    </source>
</evidence>
<evidence type="ECO:0000256" key="2">
    <source>
        <dbReference type="ARBA" id="ARBA00022723"/>
    </source>
</evidence>
<feature type="compositionally biased region" description="Basic and acidic residues" evidence="9">
    <location>
        <begin position="597"/>
        <end position="630"/>
    </location>
</feature>
<dbReference type="PANTHER" id="PTHR13793">
    <property type="entry name" value="PHD FINGER PROTEINS"/>
    <property type="match status" value="1"/>
</dbReference>
<keyword evidence="1" id="KW-0597">Phosphoprotein</keyword>
<sequence length="839" mass="96000">MALFDLQPVVLSTGERILPNASIKVKIVPDKDLPPSETSAEAEMRYRKAFKTDQVVLVPAEYNAIDYELENRQYSLPSSFVKAVHKTPEEWEETVEYDIDEEDLVWLEEENKRRELKKKKKIKEEVFELTIDRLEKETYFKTAPHEVQSMDGSESLDDDCCICGNGDVENTNQIIYCDMCNIAVHQECYGVPYIPDGQWLCRKCKMSPSEPVKCELCPLRDGAFKPTAEGKWAHVACAIWLNEVHFANTTFLEPIEGVLNSLRRRQKLRCLVCRVKMGACLQCSKGSCVKSFHVTCAMQAKLQMLIKTEDDDKLPDGCSVKRFVYCHVHGSVAVGENEFAKNKKRAIEAIHRARRRLLSNACSSTSAPVPTVDNEAKERIMARVTDKGAVEDVMGFWFYKRRKRCGLPLIRRLQVKKKVVARATTPRGEAKRRGRILYEKARLLVELVQKREKNKLENMRLERQMIPSLLAPLENILVEFINSLRPIDTAKFFHDDPVRQGLVNYLSIVKKPMDLCTMRKNAEKGAYENETEMKKHIDLIFKNCEVYNAANEGVLLYSRDTQRKMNKAYDDLVQYLKFRKSWYDELNLGEEPMKKEVKKELKEEGKETPTPRLREETNRRKRKAETPKEEEPPETPAVKRDKRTKEREKEKETPKTASFSVFAASTLAPIPLSSSVRRFSLDTHITLVDSNSNKSPRRMLTRGSTQPSFLNYRDLPSVMSPEMGVVSCESAAESDVETTRPESRSFSRASLSDPNKLHHGDLVKVNGTTAGQVILLPDGLLENPQLNKLIPKTGTNDIIVRHFTRIPEYAVYSTSCVAPLDLTTDKIEGSREARDYLNR</sequence>
<dbReference type="InterPro" id="IPR036427">
    <property type="entry name" value="Bromodomain-like_sf"/>
</dbReference>
<feature type="non-terminal residue" evidence="13">
    <location>
        <position position="839"/>
    </location>
</feature>
<dbReference type="CDD" id="cd15492">
    <property type="entry name" value="PHD_BRPF_JADE_like"/>
    <property type="match status" value="1"/>
</dbReference>
<dbReference type="InterPro" id="IPR001965">
    <property type="entry name" value="Znf_PHD"/>
</dbReference>
<dbReference type="SMART" id="SM00297">
    <property type="entry name" value="BROMO"/>
    <property type="match status" value="1"/>
</dbReference>
<dbReference type="SMART" id="SM00249">
    <property type="entry name" value="PHD"/>
    <property type="match status" value="2"/>
</dbReference>
<feature type="domain" description="Bromo" evidence="10">
    <location>
        <begin position="485"/>
        <end position="555"/>
    </location>
</feature>
<proteinExistence type="predicted"/>
<keyword evidence="6 7" id="KW-0103">Bromodomain</keyword>
<dbReference type="SUPFAM" id="SSF57903">
    <property type="entry name" value="FYVE/PHD zinc finger"/>
    <property type="match status" value="1"/>
</dbReference>
<organism evidence="13 14">
    <name type="scientific">Pristionchus mayeri</name>
    <dbReference type="NCBI Taxonomy" id="1317129"/>
    <lineage>
        <taxon>Eukaryota</taxon>
        <taxon>Metazoa</taxon>
        <taxon>Ecdysozoa</taxon>
        <taxon>Nematoda</taxon>
        <taxon>Chromadorea</taxon>
        <taxon>Rhabditida</taxon>
        <taxon>Rhabditina</taxon>
        <taxon>Diplogasteromorpha</taxon>
        <taxon>Diplogasteroidea</taxon>
        <taxon>Neodiplogasteridae</taxon>
        <taxon>Pristionchus</taxon>
    </lineage>
</organism>
<name>A0AAN5CNJ4_9BILA</name>
<dbReference type="InterPro" id="IPR050701">
    <property type="entry name" value="Histone_Mod_Regulator"/>
</dbReference>
<comment type="caution">
    <text evidence="13">The sequence shown here is derived from an EMBL/GenBank/DDBJ whole genome shotgun (WGS) entry which is preliminary data.</text>
</comment>
<accession>A0AAN5CNJ4</accession>
<dbReference type="GO" id="GO:0006357">
    <property type="term" value="P:regulation of transcription by RNA polymerase II"/>
    <property type="evidence" value="ECO:0007669"/>
    <property type="project" value="TreeGrafter"/>
</dbReference>
<dbReference type="PRINTS" id="PR00503">
    <property type="entry name" value="BROMODOMAIN"/>
</dbReference>
<dbReference type="PROSITE" id="PS00633">
    <property type="entry name" value="BROMODOMAIN_1"/>
    <property type="match status" value="1"/>
</dbReference>
<dbReference type="PROSITE" id="PS50014">
    <property type="entry name" value="BROMODOMAIN_2"/>
    <property type="match status" value="1"/>
</dbReference>
<dbReference type="Pfam" id="PF13832">
    <property type="entry name" value="zf-HC5HC2H_2"/>
    <property type="match status" value="1"/>
</dbReference>
<dbReference type="InterPro" id="IPR019542">
    <property type="entry name" value="Enhancer_polycomb-like_N"/>
</dbReference>
<dbReference type="PANTHER" id="PTHR13793:SF107">
    <property type="entry name" value="BROMODOMAIN-CONTAINING PROTEIN HOMOLOG"/>
    <property type="match status" value="1"/>
</dbReference>
<protein>
    <submittedName>
        <fullName evidence="13">Uncharacterized protein</fullName>
    </submittedName>
</protein>
<keyword evidence="5" id="KW-0862">Zinc</keyword>
<feature type="region of interest" description="Disordered" evidence="9">
    <location>
        <begin position="731"/>
        <end position="752"/>
    </location>
</feature>
<dbReference type="Pfam" id="PF13831">
    <property type="entry name" value="PHD_2"/>
    <property type="match status" value="1"/>
</dbReference>
<evidence type="ECO:0000256" key="9">
    <source>
        <dbReference type="SAM" id="MobiDB-lite"/>
    </source>
</evidence>
<feature type="domain" description="PHD-type" evidence="12">
    <location>
        <begin position="211"/>
        <end position="330"/>
    </location>
</feature>
<dbReference type="AlphaFoldDB" id="A0AAN5CNJ4"/>
<evidence type="ECO:0000256" key="7">
    <source>
        <dbReference type="PROSITE-ProRule" id="PRU00035"/>
    </source>
</evidence>
<evidence type="ECO:0000256" key="5">
    <source>
        <dbReference type="ARBA" id="ARBA00022833"/>
    </source>
</evidence>
<feature type="domain" description="PHD-type" evidence="11">
    <location>
        <begin position="157"/>
        <end position="207"/>
    </location>
</feature>
<dbReference type="EMBL" id="BTRK01000004">
    <property type="protein sequence ID" value="GMR47529.1"/>
    <property type="molecule type" value="Genomic_DNA"/>
</dbReference>
<dbReference type="GO" id="GO:0008270">
    <property type="term" value="F:zinc ion binding"/>
    <property type="evidence" value="ECO:0007669"/>
    <property type="project" value="UniProtKB-KW"/>
</dbReference>
<dbReference type="InterPro" id="IPR034732">
    <property type="entry name" value="EPHD"/>
</dbReference>
<gene>
    <name evidence="13" type="ORF">PMAYCL1PPCAC_17724</name>
</gene>
<feature type="region of interest" description="Disordered" evidence="9">
    <location>
        <begin position="597"/>
        <end position="656"/>
    </location>
</feature>
<dbReference type="PROSITE" id="PS51805">
    <property type="entry name" value="EPHD"/>
    <property type="match status" value="1"/>
</dbReference>
<dbReference type="InterPro" id="IPR013083">
    <property type="entry name" value="Znf_RING/FYVE/PHD"/>
</dbReference>
<dbReference type="FunFam" id="3.30.40.10:FF:000008">
    <property type="entry name" value="Bromodomain containing 1, isoform CRA_a"/>
    <property type="match status" value="1"/>
</dbReference>
<dbReference type="SUPFAM" id="SSF47370">
    <property type="entry name" value="Bromodomain"/>
    <property type="match status" value="1"/>
</dbReference>
<dbReference type="Gene3D" id="1.20.920.10">
    <property type="entry name" value="Bromodomain-like"/>
    <property type="match status" value="1"/>
</dbReference>
<evidence type="ECO:0000256" key="8">
    <source>
        <dbReference type="PROSITE-ProRule" id="PRU00146"/>
    </source>
</evidence>
<dbReference type="Gene3D" id="3.30.40.10">
    <property type="entry name" value="Zinc/RING finger domain, C3HC4 (zinc finger)"/>
    <property type="match status" value="2"/>
</dbReference>
<dbReference type="InterPro" id="IPR018359">
    <property type="entry name" value="Bromodomain_CS"/>
</dbReference>
<dbReference type="PROSITE" id="PS50016">
    <property type="entry name" value="ZF_PHD_2"/>
    <property type="match status" value="1"/>
</dbReference>
<dbReference type="InterPro" id="IPR011011">
    <property type="entry name" value="Znf_FYVE_PHD"/>
</dbReference>
<dbReference type="Pfam" id="PF10513">
    <property type="entry name" value="EPL1"/>
    <property type="match status" value="1"/>
</dbReference>
<evidence type="ECO:0000259" key="12">
    <source>
        <dbReference type="PROSITE" id="PS51805"/>
    </source>
</evidence>
<keyword evidence="2" id="KW-0479">Metal-binding</keyword>
<feature type="compositionally biased region" description="Basic and acidic residues" evidence="9">
    <location>
        <begin position="637"/>
        <end position="654"/>
    </location>
</feature>
<evidence type="ECO:0000256" key="3">
    <source>
        <dbReference type="ARBA" id="ARBA00022737"/>
    </source>
</evidence>
<dbReference type="InterPro" id="IPR001487">
    <property type="entry name" value="Bromodomain"/>
</dbReference>
<keyword evidence="14" id="KW-1185">Reference proteome</keyword>
<evidence type="ECO:0000256" key="6">
    <source>
        <dbReference type="ARBA" id="ARBA00023117"/>
    </source>
</evidence>
<dbReference type="InterPro" id="IPR019786">
    <property type="entry name" value="Zinc_finger_PHD-type_CS"/>
</dbReference>
<evidence type="ECO:0000313" key="13">
    <source>
        <dbReference type="EMBL" id="GMR47529.1"/>
    </source>
</evidence>
<keyword evidence="3" id="KW-0677">Repeat</keyword>